<dbReference type="InterPro" id="IPR014001">
    <property type="entry name" value="Helicase_ATP-bd"/>
</dbReference>
<dbReference type="CDD" id="cd18793">
    <property type="entry name" value="SF2_C_SNF"/>
    <property type="match status" value="1"/>
</dbReference>
<dbReference type="InterPro" id="IPR049730">
    <property type="entry name" value="SNF2/RAD54-like_C"/>
</dbReference>
<dbReference type="InterPro" id="IPR027417">
    <property type="entry name" value="P-loop_NTPase"/>
</dbReference>
<dbReference type="GO" id="GO:0005524">
    <property type="term" value="F:ATP binding"/>
    <property type="evidence" value="ECO:0007669"/>
    <property type="project" value="InterPro"/>
</dbReference>
<dbReference type="GO" id="GO:0003677">
    <property type="term" value="F:DNA binding"/>
    <property type="evidence" value="ECO:0007669"/>
    <property type="project" value="InterPro"/>
</dbReference>
<evidence type="ECO:0000313" key="6">
    <source>
        <dbReference type="Proteomes" id="UP000008363"/>
    </source>
</evidence>
<dbReference type="SUPFAM" id="SSF52540">
    <property type="entry name" value="P-loop containing nucleoside triphosphate hydrolases"/>
    <property type="match status" value="2"/>
</dbReference>
<protein>
    <recommendedName>
        <fullName evidence="7">Helicase</fullName>
    </recommendedName>
</protein>
<evidence type="ECO:0000256" key="1">
    <source>
        <dbReference type="ARBA" id="ARBA00022801"/>
    </source>
</evidence>
<dbReference type="eggNOG" id="COG0553">
    <property type="taxonomic scope" value="Bacteria"/>
</dbReference>
<proteinExistence type="predicted"/>
<sequence length="928" mass="103612">MSVHLSPSLRETTTSDFADAWRRQRRTAEDILGRLEGGQEGVILADQVGMGKTYVALAVAASYILRSPKKEQVVVFVPPRVAEKWVEEWGKFSEGLIAEGHGIRCVDAPIRSGEDFLRALDDPPARRSHLIVVTHSALTANMKDSFVQLALVWYATRKRWGASVRRGQIAKWSAGQKGLFRERRFTTERIDELLRSSPEHWRVEWLRLTGEDLGDDPVPEQLHEVVADIDLDGIRRVVDELPHRFSANIDQRLKAVRETLNEVTQEVWKQVLVTARLRLPLIIVDEAHAMKNDHTRMSRLFTPLDDEPGDGALAGIFERVLMLTATPFELGHDELIRVLSRLDAIRPLRPKPPEPLSERLDRLKGVLYRAQETAVTLENSWALLTKNDRAAFDSWSAGEEPHHESSPAVRQAWRDATFAVRARSSLNNELRTWIIRHEREHRRDYFTGDTILPNVDHHGGGLTIPESEALPFLLAARAQAVVADERSGAARPLFAYGIASSYEAFLRLEAREGVVDTDTPTEDERAADSTTHAAAGSAAHWYGQEIETILGSGSKRSEHPKITATVERAAALWDSGYKCLIFCWYIRTTSALQDALRARLSDAINTRAAAALGVPASDVGDELDRLAVRLLRTGSGNHRQIHDHIQARFRTSTRGDTDLADSLTAIAIRSLRTPGYLVRYTRLAPAFGADQLLSGIEGDNPAGVDLLARWALFAERVATMTESEREILLNHLNGDEAAGGDRGAGRGAAALSQVRRAYGGTRREHRERLIRMFNTPFAPDILVASSVMGEGIDLHQECRHVIHHDLDWNPSKLEQRTGRLDRIGALAERESKKIAVYEPFLAGTHDEKMFRVVKDRAGWFDIVMGRAVGTDENSTDREESRMPLHPRIAGALAMDLSSRCDGTVGQAICEDAERVDRQQSDRQKQRGG</sequence>
<dbReference type="EMBL" id="BAHC01000188">
    <property type="protein sequence ID" value="GAB92721.1"/>
    <property type="molecule type" value="Genomic_DNA"/>
</dbReference>
<dbReference type="Gene3D" id="3.40.50.300">
    <property type="entry name" value="P-loop containing nucleotide triphosphate hydrolases"/>
    <property type="match status" value="1"/>
</dbReference>
<organism evidence="5 6">
    <name type="scientific">Gordonia rhizosphera NBRC 16068</name>
    <dbReference type="NCBI Taxonomy" id="1108045"/>
    <lineage>
        <taxon>Bacteria</taxon>
        <taxon>Bacillati</taxon>
        <taxon>Actinomycetota</taxon>
        <taxon>Actinomycetes</taxon>
        <taxon>Mycobacteriales</taxon>
        <taxon>Gordoniaceae</taxon>
        <taxon>Gordonia</taxon>
    </lineage>
</organism>
<evidence type="ECO:0000313" key="5">
    <source>
        <dbReference type="EMBL" id="GAB92721.1"/>
    </source>
</evidence>
<gene>
    <name evidence="5" type="ORF">GORHZ_188_00130</name>
</gene>
<dbReference type="STRING" id="1108045.GORHZ_188_00130"/>
<evidence type="ECO:0000259" key="3">
    <source>
        <dbReference type="PROSITE" id="PS51192"/>
    </source>
</evidence>
<dbReference type="InterPro" id="IPR038718">
    <property type="entry name" value="SNF2-like_sf"/>
</dbReference>
<dbReference type="RefSeq" id="WP_006337404.1">
    <property type="nucleotide sequence ID" value="NZ_BAHC01000188.1"/>
</dbReference>
<comment type="caution">
    <text evidence="5">The sequence shown here is derived from an EMBL/GenBank/DDBJ whole genome shotgun (WGS) entry which is preliminary data.</text>
</comment>
<dbReference type="Proteomes" id="UP000008363">
    <property type="component" value="Unassembled WGS sequence"/>
</dbReference>
<dbReference type="SMART" id="SM00487">
    <property type="entry name" value="DEXDc"/>
    <property type="match status" value="1"/>
</dbReference>
<feature type="region of interest" description="Disordered" evidence="2">
    <location>
        <begin position="516"/>
        <end position="536"/>
    </location>
</feature>
<evidence type="ECO:0000256" key="2">
    <source>
        <dbReference type="SAM" id="MobiDB-lite"/>
    </source>
</evidence>
<dbReference type="AlphaFoldDB" id="K6WG27"/>
<reference evidence="5 6" key="1">
    <citation type="submission" date="2012-08" db="EMBL/GenBank/DDBJ databases">
        <title>Whole genome shotgun sequence of Gordonia rhizosphera NBRC 16068.</title>
        <authorList>
            <person name="Takarada H."/>
            <person name="Isaki S."/>
            <person name="Hosoyama A."/>
            <person name="Tsuchikane K."/>
            <person name="Katsumata H."/>
            <person name="Baba S."/>
            <person name="Ohji S."/>
            <person name="Yamazaki S."/>
            <person name="Fujita N."/>
        </authorList>
    </citation>
    <scope>NUCLEOTIDE SEQUENCE [LARGE SCALE GENOMIC DNA]</scope>
    <source>
        <strain evidence="5 6">NBRC 16068</strain>
    </source>
</reference>
<keyword evidence="6" id="KW-1185">Reference proteome</keyword>
<dbReference type="InterPro" id="IPR001650">
    <property type="entry name" value="Helicase_C-like"/>
</dbReference>
<dbReference type="OrthoDB" id="9814088at2"/>
<accession>K6WG27</accession>
<dbReference type="PROSITE" id="PS51194">
    <property type="entry name" value="HELICASE_CTER"/>
    <property type="match status" value="1"/>
</dbReference>
<feature type="domain" description="Helicase ATP-binding" evidence="3">
    <location>
        <begin position="33"/>
        <end position="345"/>
    </location>
</feature>
<feature type="domain" description="Helicase C-terminal" evidence="4">
    <location>
        <begin position="688"/>
        <end position="882"/>
    </location>
</feature>
<dbReference type="PANTHER" id="PTHR10799">
    <property type="entry name" value="SNF2/RAD54 HELICASE FAMILY"/>
    <property type="match status" value="1"/>
</dbReference>
<dbReference type="GO" id="GO:0016787">
    <property type="term" value="F:hydrolase activity"/>
    <property type="evidence" value="ECO:0007669"/>
    <property type="project" value="UniProtKB-KW"/>
</dbReference>
<dbReference type="SMART" id="SM00490">
    <property type="entry name" value="HELICc"/>
    <property type="match status" value="1"/>
</dbReference>
<evidence type="ECO:0000259" key="4">
    <source>
        <dbReference type="PROSITE" id="PS51194"/>
    </source>
</evidence>
<dbReference type="Pfam" id="PF04851">
    <property type="entry name" value="ResIII"/>
    <property type="match status" value="1"/>
</dbReference>
<dbReference type="InterPro" id="IPR006935">
    <property type="entry name" value="Helicase/UvrB_N"/>
</dbReference>
<dbReference type="Pfam" id="PF00271">
    <property type="entry name" value="Helicase_C"/>
    <property type="match status" value="1"/>
</dbReference>
<dbReference type="PROSITE" id="PS51192">
    <property type="entry name" value="HELICASE_ATP_BIND_1"/>
    <property type="match status" value="1"/>
</dbReference>
<name>K6WG27_9ACTN</name>
<keyword evidence="1" id="KW-0378">Hydrolase</keyword>
<evidence type="ECO:0008006" key="7">
    <source>
        <dbReference type="Google" id="ProtNLM"/>
    </source>
</evidence>
<dbReference type="Gene3D" id="3.40.50.10810">
    <property type="entry name" value="Tandem AAA-ATPase domain"/>
    <property type="match status" value="2"/>
</dbReference>